<evidence type="ECO:0000256" key="1">
    <source>
        <dbReference type="SAM" id="MobiDB-lite"/>
    </source>
</evidence>
<keyword evidence="3" id="KW-1185">Reference proteome</keyword>
<organism evidence="2 3">
    <name type="scientific">Ceriporiopsis subvermispora (strain B)</name>
    <name type="common">White-rot fungus</name>
    <name type="synonym">Gelatoporia subvermispora</name>
    <dbReference type="NCBI Taxonomy" id="914234"/>
    <lineage>
        <taxon>Eukaryota</taxon>
        <taxon>Fungi</taxon>
        <taxon>Dikarya</taxon>
        <taxon>Basidiomycota</taxon>
        <taxon>Agaricomycotina</taxon>
        <taxon>Agaricomycetes</taxon>
        <taxon>Polyporales</taxon>
        <taxon>Gelatoporiaceae</taxon>
        <taxon>Gelatoporia</taxon>
    </lineage>
</organism>
<dbReference type="Proteomes" id="UP000016930">
    <property type="component" value="Unassembled WGS sequence"/>
</dbReference>
<proteinExistence type="predicted"/>
<dbReference type="OrthoDB" id="2596481at2759"/>
<reference evidence="2 3" key="1">
    <citation type="journal article" date="2012" name="Proc. Natl. Acad. Sci. U.S.A.">
        <title>Comparative genomics of Ceriporiopsis subvermispora and Phanerochaete chrysosporium provide insight into selective ligninolysis.</title>
        <authorList>
            <person name="Fernandez-Fueyo E."/>
            <person name="Ruiz-Duenas F.J."/>
            <person name="Ferreira P."/>
            <person name="Floudas D."/>
            <person name="Hibbett D.S."/>
            <person name="Canessa P."/>
            <person name="Larrondo L.F."/>
            <person name="James T.Y."/>
            <person name="Seelenfreund D."/>
            <person name="Lobos S."/>
            <person name="Polanco R."/>
            <person name="Tello M."/>
            <person name="Honda Y."/>
            <person name="Watanabe T."/>
            <person name="Watanabe T."/>
            <person name="Ryu J.S."/>
            <person name="Kubicek C.P."/>
            <person name="Schmoll M."/>
            <person name="Gaskell J."/>
            <person name="Hammel K.E."/>
            <person name="St John F.J."/>
            <person name="Vanden Wymelenberg A."/>
            <person name="Sabat G."/>
            <person name="Splinter BonDurant S."/>
            <person name="Syed K."/>
            <person name="Yadav J.S."/>
            <person name="Doddapaneni H."/>
            <person name="Subramanian V."/>
            <person name="Lavin J.L."/>
            <person name="Oguiza J.A."/>
            <person name="Perez G."/>
            <person name="Pisabarro A.G."/>
            <person name="Ramirez L."/>
            <person name="Santoyo F."/>
            <person name="Master E."/>
            <person name="Coutinho P.M."/>
            <person name="Henrissat B."/>
            <person name="Lombard V."/>
            <person name="Magnuson J.K."/>
            <person name="Kuees U."/>
            <person name="Hori C."/>
            <person name="Igarashi K."/>
            <person name="Samejima M."/>
            <person name="Held B.W."/>
            <person name="Barry K.W."/>
            <person name="LaButti K.M."/>
            <person name="Lapidus A."/>
            <person name="Lindquist E.A."/>
            <person name="Lucas S.M."/>
            <person name="Riley R."/>
            <person name="Salamov A.A."/>
            <person name="Hoffmeister D."/>
            <person name="Schwenk D."/>
            <person name="Hadar Y."/>
            <person name="Yarden O."/>
            <person name="de Vries R.P."/>
            <person name="Wiebenga A."/>
            <person name="Stenlid J."/>
            <person name="Eastwood D."/>
            <person name="Grigoriev I.V."/>
            <person name="Berka R.M."/>
            <person name="Blanchette R.A."/>
            <person name="Kersten P."/>
            <person name="Martinez A.T."/>
            <person name="Vicuna R."/>
            <person name="Cullen D."/>
        </authorList>
    </citation>
    <scope>NUCLEOTIDE SEQUENCE [LARGE SCALE GENOMIC DNA]</scope>
    <source>
        <strain evidence="2 3">B</strain>
    </source>
</reference>
<protein>
    <submittedName>
        <fullName evidence="2">Uncharacterized protein</fullName>
    </submittedName>
</protein>
<gene>
    <name evidence="2" type="ORF">CERSUDRAFT_113763</name>
</gene>
<name>M2QNF6_CERS8</name>
<feature type="compositionally biased region" description="Basic residues" evidence="1">
    <location>
        <begin position="125"/>
        <end position="134"/>
    </location>
</feature>
<sequence>MSAPADSGALSPSSISSYDYFSATSHGGGSALSASYGILSEDLDSDDEIVWSVSDISSSMVLQSQPRSPAALSDDYILLSRPSSPRALLDGLSIAVASMTISRPSMSIPAARGAKGLKTLTPNVPKRKRSKKKVVAQPVAAIKKAKPTAAPNPSTPKPSAPSSQPKKGDSTTLKSPAEAKASKTVGAKATPSKAKASKTADVKATPSKKASAAQVPSLKKAKRKAAKAAAEKKAAGQPPADPGLGERPVVNDVSEAGDCSVSTPAYRDAVQYISSFLSSSASSAQSASISLKFLQALIVELGLCPTAFTSADTTLSFYSLPSLPHSIRAAKTLLKTCVFLNVRDYLAVRERGLDALRAVMHPSRSSLMREVRNGRRVPVKKVKSIGLSVLLVTCH</sequence>
<evidence type="ECO:0000313" key="3">
    <source>
        <dbReference type="Proteomes" id="UP000016930"/>
    </source>
</evidence>
<evidence type="ECO:0000313" key="2">
    <source>
        <dbReference type="EMBL" id="EMD38578.1"/>
    </source>
</evidence>
<accession>M2QNF6</accession>
<feature type="compositionally biased region" description="Low complexity" evidence="1">
    <location>
        <begin position="187"/>
        <end position="199"/>
    </location>
</feature>
<feature type="region of interest" description="Disordered" evidence="1">
    <location>
        <begin position="112"/>
        <end position="250"/>
    </location>
</feature>
<feature type="compositionally biased region" description="Low complexity" evidence="1">
    <location>
        <begin position="138"/>
        <end position="152"/>
    </location>
</feature>
<dbReference type="EMBL" id="KB445795">
    <property type="protein sequence ID" value="EMD38578.1"/>
    <property type="molecule type" value="Genomic_DNA"/>
</dbReference>
<dbReference type="AlphaFoldDB" id="M2QNF6"/>
<dbReference type="HOGENOM" id="CLU_070625_0_0_1"/>